<keyword evidence="4 13" id="KW-0813">Transport</keyword>
<keyword evidence="15" id="KW-1185">Reference proteome</keyword>
<sequence>MHIMEGFLPFEHALGWSVAATPFLAYGLHAVRRDIRQHPERRMLLGVAAAFSFLLSALKLPSVTGSSSHPTGVGLGALLFGSWVMVPIAFVVLLFQALLLAHGGLTTLGANLFAMGIVGPFVAHGLFRLSRLLGLPWVAAVFLGACLGNLATYLTTSLQLAWAFPDPVGGFAGSLAKFAGIFALTQIPLAISEGLLTVLVVNALRRYNPDELSQMRLFHATRGRA</sequence>
<evidence type="ECO:0000256" key="11">
    <source>
        <dbReference type="ARBA" id="ARBA00023285"/>
    </source>
</evidence>
<dbReference type="UniPathway" id="UPA00148"/>
<dbReference type="HAMAP" id="MF_01462">
    <property type="entry name" value="CbiM"/>
    <property type="match status" value="1"/>
</dbReference>
<reference evidence="14 15" key="1">
    <citation type="submission" date="2018-03" db="EMBL/GenBank/DDBJ databases">
        <title>Comparative genomics illustrates the genes involved in a hyperalkaliphilic mechanisms of Serpentinomonas isolated from highly-alkaline calcium-rich serpentinized springs.</title>
        <authorList>
            <person name="Suzuki S."/>
            <person name="Ishii S."/>
            <person name="Walworth N."/>
            <person name="Bird L."/>
            <person name="Kuenen J.G."/>
            <person name="Nealson K.H."/>
        </authorList>
    </citation>
    <scope>NUCLEOTIDE SEQUENCE [LARGE SCALE GENOMIC DNA]</scope>
    <source>
        <strain evidence="14 15">P1</strain>
    </source>
</reference>
<dbReference type="NCBIfam" id="TIGR00123">
    <property type="entry name" value="cbiM"/>
    <property type="match status" value="1"/>
</dbReference>
<evidence type="ECO:0000256" key="2">
    <source>
        <dbReference type="ARBA" id="ARBA00004953"/>
    </source>
</evidence>
<keyword evidence="10 13" id="KW-0472">Membrane</keyword>
<dbReference type="AlphaFoldDB" id="A0A2S9K5R4"/>
<dbReference type="InterPro" id="IPR002751">
    <property type="entry name" value="CbiM/NikMN"/>
</dbReference>
<evidence type="ECO:0000313" key="14">
    <source>
        <dbReference type="EMBL" id="PRD65771.1"/>
    </source>
</evidence>
<dbReference type="PANTHER" id="PTHR43627:SF1">
    <property type="entry name" value="COBALT TRANSPORT PROTEIN CBIM"/>
    <property type="match status" value="1"/>
</dbReference>
<feature type="transmembrane region" description="Helical" evidence="13">
    <location>
        <begin position="133"/>
        <end position="154"/>
    </location>
</feature>
<organism evidence="14 15">
    <name type="scientific">Malikia granosa</name>
    <dbReference type="NCBI Taxonomy" id="263067"/>
    <lineage>
        <taxon>Bacteria</taxon>
        <taxon>Pseudomonadati</taxon>
        <taxon>Pseudomonadota</taxon>
        <taxon>Betaproteobacteria</taxon>
        <taxon>Burkholderiales</taxon>
        <taxon>Comamonadaceae</taxon>
        <taxon>Malikia</taxon>
    </lineage>
</organism>
<comment type="subunit">
    <text evidence="13">Forms an energy-coupling factor (ECF) transporter complex composed of an ATP-binding protein (A component, CbiO), a transmembrane protein (T component, CbiQ) and 2 possible substrate-capture proteins (S components, CbiM and CbiN) of unknown stoichimetry.</text>
</comment>
<evidence type="ECO:0000256" key="4">
    <source>
        <dbReference type="ARBA" id="ARBA00022448"/>
    </source>
</evidence>
<dbReference type="OrthoDB" id="9809846at2"/>
<comment type="subcellular location">
    <subcellularLocation>
        <location evidence="1">Cell inner membrane</location>
        <topology evidence="1">Multi-pass membrane protein</topology>
    </subcellularLocation>
    <subcellularLocation>
        <location evidence="13">Cell membrane</location>
        <topology evidence="13">Multi-pass membrane protein</topology>
    </subcellularLocation>
</comment>
<dbReference type="PANTHER" id="PTHR43627">
    <property type="match status" value="1"/>
</dbReference>
<evidence type="ECO:0000313" key="15">
    <source>
        <dbReference type="Proteomes" id="UP000238589"/>
    </source>
</evidence>
<dbReference type="GO" id="GO:0043190">
    <property type="term" value="C:ATP-binding cassette (ABC) transporter complex"/>
    <property type="evidence" value="ECO:0007669"/>
    <property type="project" value="InterPro"/>
</dbReference>
<keyword evidence="6 13" id="KW-0169">Cobalamin biosynthesis</keyword>
<feature type="transmembrane region" description="Helical" evidence="13">
    <location>
        <begin position="108"/>
        <end position="127"/>
    </location>
</feature>
<comment type="function">
    <text evidence="13">Part of the energy-coupling factor (ECF) transporter complex CbiMNOQ involved in cobalt import.</text>
</comment>
<evidence type="ECO:0000256" key="13">
    <source>
        <dbReference type="HAMAP-Rule" id="MF_01462"/>
    </source>
</evidence>
<comment type="caution">
    <text evidence="14">The sequence shown here is derived from an EMBL/GenBank/DDBJ whole genome shotgun (WGS) entry which is preliminary data.</text>
</comment>
<dbReference type="NCBIfam" id="NF006184">
    <property type="entry name" value="PRK08319.1"/>
    <property type="match status" value="1"/>
</dbReference>
<dbReference type="GO" id="GO:0009236">
    <property type="term" value="P:cobalamin biosynthetic process"/>
    <property type="evidence" value="ECO:0007669"/>
    <property type="project" value="UniProtKB-UniRule"/>
</dbReference>
<dbReference type="Gene3D" id="1.10.1760.20">
    <property type="match status" value="1"/>
</dbReference>
<evidence type="ECO:0000256" key="8">
    <source>
        <dbReference type="ARBA" id="ARBA00022989"/>
    </source>
</evidence>
<evidence type="ECO:0000256" key="6">
    <source>
        <dbReference type="ARBA" id="ARBA00022573"/>
    </source>
</evidence>
<accession>A0A2S9K5R4</accession>
<dbReference type="EMBL" id="PVLQ01000024">
    <property type="protein sequence ID" value="PRD65771.1"/>
    <property type="molecule type" value="Genomic_DNA"/>
</dbReference>
<keyword evidence="7 13" id="KW-0812">Transmembrane</keyword>
<evidence type="ECO:0000256" key="5">
    <source>
        <dbReference type="ARBA" id="ARBA00022475"/>
    </source>
</evidence>
<proteinExistence type="inferred from homology"/>
<dbReference type="FunFam" id="1.10.1760.20:FF:000001">
    <property type="entry name" value="Cobalt transport protein CbiM"/>
    <property type="match status" value="1"/>
</dbReference>
<evidence type="ECO:0000256" key="1">
    <source>
        <dbReference type="ARBA" id="ARBA00004429"/>
    </source>
</evidence>
<keyword evidence="5 13" id="KW-1003">Cell membrane</keyword>
<comment type="similarity">
    <text evidence="12 13">Belongs to the CbiM family.</text>
</comment>
<keyword evidence="3 13" id="KW-0171">Cobalt transport</keyword>
<keyword evidence="11 13" id="KW-0170">Cobalt</keyword>
<keyword evidence="9 13" id="KW-0406">Ion transport</keyword>
<keyword evidence="8 13" id="KW-1133">Transmembrane helix</keyword>
<name>A0A2S9K5R4_9BURK</name>
<comment type="pathway">
    <text evidence="2 13">Cofactor biosynthesis; adenosylcobalamin biosynthesis.</text>
</comment>
<evidence type="ECO:0000256" key="3">
    <source>
        <dbReference type="ARBA" id="ARBA00022426"/>
    </source>
</evidence>
<dbReference type="Pfam" id="PF01891">
    <property type="entry name" value="CbiM"/>
    <property type="match status" value="1"/>
</dbReference>
<dbReference type="Proteomes" id="UP000238589">
    <property type="component" value="Unassembled WGS sequence"/>
</dbReference>
<feature type="transmembrane region" description="Helical" evidence="13">
    <location>
        <begin position="80"/>
        <end position="101"/>
    </location>
</feature>
<protein>
    <recommendedName>
        <fullName evidence="13">Cobalt transport protein CbiM</fullName>
    </recommendedName>
    <alternativeName>
        <fullName evidence="13">Energy-coupling factor transporter probable substrate-capture protein CbiM</fullName>
        <shortName evidence="13">ECF transporter S component CbiM</shortName>
    </alternativeName>
</protein>
<evidence type="ECO:0000256" key="10">
    <source>
        <dbReference type="ARBA" id="ARBA00023136"/>
    </source>
</evidence>
<evidence type="ECO:0000256" key="7">
    <source>
        <dbReference type="ARBA" id="ARBA00022692"/>
    </source>
</evidence>
<evidence type="ECO:0000256" key="12">
    <source>
        <dbReference type="ARBA" id="ARBA00060918"/>
    </source>
</evidence>
<dbReference type="RefSeq" id="WP_105747962.1">
    <property type="nucleotide sequence ID" value="NZ_PVLQ01000024.1"/>
</dbReference>
<gene>
    <name evidence="13" type="primary">cbiM</name>
    <name evidence="14" type="ORF">C6P64_07620</name>
</gene>
<feature type="transmembrane region" description="Helical" evidence="13">
    <location>
        <begin position="43"/>
        <end position="60"/>
    </location>
</feature>
<evidence type="ECO:0000256" key="9">
    <source>
        <dbReference type="ARBA" id="ARBA00023065"/>
    </source>
</evidence>
<feature type="transmembrane region" description="Helical" evidence="13">
    <location>
        <begin position="13"/>
        <end position="31"/>
    </location>
</feature>
<dbReference type="InterPro" id="IPR018024">
    <property type="entry name" value="CbiM"/>
</dbReference>
<dbReference type="GO" id="GO:0015087">
    <property type="term" value="F:cobalt ion transmembrane transporter activity"/>
    <property type="evidence" value="ECO:0007669"/>
    <property type="project" value="UniProtKB-UniRule"/>
</dbReference>